<name>A0ABS4FAY8_9BACL</name>
<keyword evidence="3" id="KW-1185">Reference proteome</keyword>
<dbReference type="Gene3D" id="3.40.710.10">
    <property type="entry name" value="DD-peptidase/beta-lactamase superfamily"/>
    <property type="match status" value="1"/>
</dbReference>
<proteinExistence type="predicted"/>
<dbReference type="InterPro" id="IPR023650">
    <property type="entry name" value="Beta-lactam_class-A_AS"/>
</dbReference>
<evidence type="ECO:0000313" key="3">
    <source>
        <dbReference type="Proteomes" id="UP000706926"/>
    </source>
</evidence>
<organism evidence="2 3">
    <name type="scientific">Paenibacillus lactis</name>
    <dbReference type="NCBI Taxonomy" id="228574"/>
    <lineage>
        <taxon>Bacteria</taxon>
        <taxon>Bacillati</taxon>
        <taxon>Bacillota</taxon>
        <taxon>Bacilli</taxon>
        <taxon>Bacillales</taxon>
        <taxon>Paenibacillaceae</taxon>
        <taxon>Paenibacillus</taxon>
    </lineage>
</organism>
<dbReference type="PANTHER" id="PTHR46825">
    <property type="entry name" value="D-ALANYL-D-ALANINE-CARBOXYPEPTIDASE/ENDOPEPTIDASE AMPH"/>
    <property type="match status" value="1"/>
</dbReference>
<dbReference type="InterPro" id="IPR001466">
    <property type="entry name" value="Beta-lactam-related"/>
</dbReference>
<comment type="caution">
    <text evidence="2">The sequence shown here is derived from an EMBL/GenBank/DDBJ whole genome shotgun (WGS) entry which is preliminary data.</text>
</comment>
<accession>A0ABS4FAY8</accession>
<evidence type="ECO:0000259" key="1">
    <source>
        <dbReference type="Pfam" id="PF00144"/>
    </source>
</evidence>
<dbReference type="GeneID" id="95404513"/>
<dbReference type="EMBL" id="JAGGKI010000005">
    <property type="protein sequence ID" value="MBP1893419.1"/>
    <property type="molecule type" value="Genomic_DNA"/>
</dbReference>
<dbReference type="InterPro" id="IPR012338">
    <property type="entry name" value="Beta-lactam/transpept-like"/>
</dbReference>
<dbReference type="PANTHER" id="PTHR46825:SF9">
    <property type="entry name" value="BETA-LACTAMASE-RELATED DOMAIN-CONTAINING PROTEIN"/>
    <property type="match status" value="1"/>
</dbReference>
<evidence type="ECO:0000313" key="2">
    <source>
        <dbReference type="EMBL" id="MBP1893419.1"/>
    </source>
</evidence>
<protein>
    <submittedName>
        <fullName evidence="2">CubicO group peptidase (Beta-lactamase class C family)</fullName>
    </submittedName>
</protein>
<dbReference type="Pfam" id="PF00144">
    <property type="entry name" value="Beta-lactamase"/>
    <property type="match status" value="1"/>
</dbReference>
<reference evidence="2 3" key="1">
    <citation type="submission" date="2021-03" db="EMBL/GenBank/DDBJ databases">
        <title>Genomic Encyclopedia of Type Strains, Phase IV (KMG-IV): sequencing the most valuable type-strain genomes for metagenomic binning, comparative biology and taxonomic classification.</title>
        <authorList>
            <person name="Goeker M."/>
        </authorList>
    </citation>
    <scope>NUCLEOTIDE SEQUENCE [LARGE SCALE GENOMIC DNA]</scope>
    <source>
        <strain evidence="2 3">DSM 15596</strain>
    </source>
</reference>
<dbReference type="PROSITE" id="PS00146">
    <property type="entry name" value="BETA_LACTAMASE_A"/>
    <property type="match status" value="1"/>
</dbReference>
<sequence>MVKRECELENKKMRWSSMLKNVDEIVEAFSKENYVSGNLLISRGGKEEFSRSFGQASIQLGVPNMLDTKFHIASVTKMVIAAAILKLYEQGLIDLENHPGKYVEKFNVLHPKINIHHLLSHSSGLQDIYGVPNLRFEMSRLQVENQDFIDYLTRLKQQFNPGEQWSYNSTGFIMLGYIIEAVTGMKYEEVLHTWFFAPLKMSSTSLDNPRKITLGRAYGHTLENGKIANADNDKLSGIEAPGELYSTVHDLDRWCEALFKGELLQPETMDKMFTPYYVTSFDPNLNYGYGWFLGTDFRLIGGGTPGFRSEIWYYPASDLRIIMLWNYEKVDSHQLFHRMKPVLFGMQQQ</sequence>
<dbReference type="Proteomes" id="UP000706926">
    <property type="component" value="Unassembled WGS sequence"/>
</dbReference>
<feature type="domain" description="Beta-lactamase-related" evidence="1">
    <location>
        <begin position="23"/>
        <end position="329"/>
    </location>
</feature>
<dbReference type="RefSeq" id="WP_232239286.1">
    <property type="nucleotide sequence ID" value="NZ_CP139098.1"/>
</dbReference>
<dbReference type="InterPro" id="IPR050491">
    <property type="entry name" value="AmpC-like"/>
</dbReference>
<dbReference type="SUPFAM" id="SSF56601">
    <property type="entry name" value="beta-lactamase/transpeptidase-like"/>
    <property type="match status" value="1"/>
</dbReference>
<gene>
    <name evidence="2" type="ORF">J2Z18_002521</name>
</gene>